<name>A0A6H5HIR8_9HEMI</name>
<feature type="compositionally biased region" description="Gly residues" evidence="1">
    <location>
        <begin position="33"/>
        <end position="58"/>
    </location>
</feature>
<evidence type="ECO:0000313" key="3">
    <source>
        <dbReference type="Proteomes" id="UP000479000"/>
    </source>
</evidence>
<keyword evidence="3" id="KW-1185">Reference proteome</keyword>
<organism evidence="2 3">
    <name type="scientific">Nesidiocoris tenuis</name>
    <dbReference type="NCBI Taxonomy" id="355587"/>
    <lineage>
        <taxon>Eukaryota</taxon>
        <taxon>Metazoa</taxon>
        <taxon>Ecdysozoa</taxon>
        <taxon>Arthropoda</taxon>
        <taxon>Hexapoda</taxon>
        <taxon>Insecta</taxon>
        <taxon>Pterygota</taxon>
        <taxon>Neoptera</taxon>
        <taxon>Paraneoptera</taxon>
        <taxon>Hemiptera</taxon>
        <taxon>Heteroptera</taxon>
        <taxon>Panheteroptera</taxon>
        <taxon>Cimicomorpha</taxon>
        <taxon>Miridae</taxon>
        <taxon>Dicyphina</taxon>
        <taxon>Nesidiocoris</taxon>
    </lineage>
</organism>
<sequence>MRRKSMRRGGGGVRIRGGRGGGEIERVRKEGGVSIGGGGGGGGVGIGGGGGVGVGEGGTSASRNSGSRAISDPARRTTLKRTVGSVPIGSFPPVGPFRTTHPAGPVLDYATATLTIKGRYKALLFLNSFEYFITGRLKLLRRLSIRPLRCRPFIRAPTHFTTVSLSRIRALLSRPLLVCSTDRAQALGNGNYQIRPFPPTVPRHREGPRLEVVTDRGPSRTTLLTADSSCSSNPHDPRLKLIHADFSDHEMRNHKGNRDAPMNGRSIFG</sequence>
<feature type="compositionally biased region" description="Basic and acidic residues" evidence="1">
    <location>
        <begin position="22"/>
        <end position="31"/>
    </location>
</feature>
<dbReference type="AlphaFoldDB" id="A0A6H5HIR8"/>
<evidence type="ECO:0000256" key="1">
    <source>
        <dbReference type="SAM" id="MobiDB-lite"/>
    </source>
</evidence>
<dbReference type="EMBL" id="CADCXU010032162">
    <property type="protein sequence ID" value="CAB0017992.1"/>
    <property type="molecule type" value="Genomic_DNA"/>
</dbReference>
<gene>
    <name evidence="2" type="ORF">NTEN_LOCUS21901</name>
</gene>
<feature type="compositionally biased region" description="Gly residues" evidence="1">
    <location>
        <begin position="8"/>
        <end position="21"/>
    </location>
</feature>
<dbReference type="Proteomes" id="UP000479000">
    <property type="component" value="Unassembled WGS sequence"/>
</dbReference>
<feature type="compositionally biased region" description="Polar residues" evidence="1">
    <location>
        <begin position="59"/>
        <end position="68"/>
    </location>
</feature>
<evidence type="ECO:0000313" key="2">
    <source>
        <dbReference type="EMBL" id="CAB0017992.1"/>
    </source>
</evidence>
<accession>A0A6H5HIR8</accession>
<reference evidence="2 3" key="1">
    <citation type="submission" date="2020-02" db="EMBL/GenBank/DDBJ databases">
        <authorList>
            <person name="Ferguson B K."/>
        </authorList>
    </citation>
    <scope>NUCLEOTIDE SEQUENCE [LARGE SCALE GENOMIC DNA]</scope>
</reference>
<proteinExistence type="predicted"/>
<protein>
    <submittedName>
        <fullName evidence="2">Uncharacterized protein</fullName>
    </submittedName>
</protein>
<feature type="region of interest" description="Disordered" evidence="1">
    <location>
        <begin position="1"/>
        <end position="74"/>
    </location>
</feature>